<comment type="function">
    <text evidence="1">Dolichyl-phosphate beta-glucosyltransferase involved in the glycosylation of glycoproteins through the synthesis of dolichyl beta-D-glucosyl phosphate which serves as a sugar donor for transfer of three glucose residues to the Man-9-GlcNAc-2-PP-dolichol precursor to N-glycans.</text>
</comment>
<feature type="domain" description="Glycosyltransferase 2-like" evidence="15">
    <location>
        <begin position="95"/>
        <end position="278"/>
    </location>
</feature>
<dbReference type="PANTHER" id="PTHR10859">
    <property type="entry name" value="GLYCOSYL TRANSFERASE"/>
    <property type="match status" value="1"/>
</dbReference>
<comment type="caution">
    <text evidence="16">The sequence shown here is derived from an EMBL/GenBank/DDBJ whole genome shotgun (WGS) entry which is preliminary data.</text>
</comment>
<evidence type="ECO:0000256" key="14">
    <source>
        <dbReference type="SAM" id="Phobius"/>
    </source>
</evidence>
<evidence type="ECO:0000256" key="6">
    <source>
        <dbReference type="ARBA" id="ARBA00022676"/>
    </source>
</evidence>
<dbReference type="InterPro" id="IPR001173">
    <property type="entry name" value="Glyco_trans_2-like"/>
</dbReference>
<evidence type="ECO:0000256" key="12">
    <source>
        <dbReference type="ARBA" id="ARBA00023136"/>
    </source>
</evidence>
<comment type="similarity">
    <text evidence="4">Belongs to the glycosyltransferase 2 family.</text>
</comment>
<evidence type="ECO:0000256" key="4">
    <source>
        <dbReference type="ARBA" id="ARBA00006739"/>
    </source>
</evidence>
<accession>A0ABR2KHI3</accession>
<proteinExistence type="inferred from homology"/>
<keyword evidence="7" id="KW-0808">Transferase</keyword>
<keyword evidence="17" id="KW-1185">Reference proteome</keyword>
<evidence type="ECO:0000313" key="16">
    <source>
        <dbReference type="EMBL" id="KAK8890539.1"/>
    </source>
</evidence>
<evidence type="ECO:0000256" key="10">
    <source>
        <dbReference type="ARBA" id="ARBA00022968"/>
    </source>
</evidence>
<keyword evidence="6" id="KW-0328">Glycosyltransferase</keyword>
<evidence type="ECO:0000256" key="7">
    <source>
        <dbReference type="ARBA" id="ARBA00022679"/>
    </source>
</evidence>
<comment type="pathway">
    <text evidence="3">Protein modification; protein glycosylation.</text>
</comment>
<dbReference type="CDD" id="cd04188">
    <property type="entry name" value="DPG_synthase"/>
    <property type="match status" value="1"/>
</dbReference>
<dbReference type="Pfam" id="PF00535">
    <property type="entry name" value="Glycos_transf_2"/>
    <property type="match status" value="1"/>
</dbReference>
<protein>
    <recommendedName>
        <fullName evidence="5">dolichyl-phosphate beta-glucosyltransferase</fullName>
        <ecNumber evidence="5">2.4.1.117</ecNumber>
    </recommendedName>
</protein>
<evidence type="ECO:0000256" key="8">
    <source>
        <dbReference type="ARBA" id="ARBA00022692"/>
    </source>
</evidence>
<dbReference type="InterPro" id="IPR035518">
    <property type="entry name" value="DPG_synthase"/>
</dbReference>
<dbReference type="Proteomes" id="UP001470230">
    <property type="component" value="Unassembled WGS sequence"/>
</dbReference>
<keyword evidence="10" id="KW-0735">Signal-anchor</keyword>
<evidence type="ECO:0000256" key="5">
    <source>
        <dbReference type="ARBA" id="ARBA00012583"/>
    </source>
</evidence>
<dbReference type="PANTHER" id="PTHR10859:SF91">
    <property type="entry name" value="DOLICHYL-PHOSPHATE BETA-GLUCOSYLTRANSFERASE"/>
    <property type="match status" value="1"/>
</dbReference>
<evidence type="ECO:0000259" key="15">
    <source>
        <dbReference type="Pfam" id="PF00535"/>
    </source>
</evidence>
<keyword evidence="12 14" id="KW-0472">Membrane</keyword>
<keyword evidence="9" id="KW-0256">Endoplasmic reticulum</keyword>
<dbReference type="EMBL" id="JAPFFF010000005">
    <property type="protein sequence ID" value="KAK8890539.1"/>
    <property type="molecule type" value="Genomic_DNA"/>
</dbReference>
<evidence type="ECO:0000256" key="1">
    <source>
        <dbReference type="ARBA" id="ARBA00003301"/>
    </source>
</evidence>
<keyword evidence="11 14" id="KW-1133">Transmembrane helix</keyword>
<feature type="transmembrane region" description="Helical" evidence="14">
    <location>
        <begin position="7"/>
        <end position="28"/>
    </location>
</feature>
<comment type="subcellular location">
    <subcellularLocation>
        <location evidence="2">Endoplasmic reticulum membrane</location>
        <topology evidence="2">Single-pass membrane protein</topology>
    </subcellularLocation>
</comment>
<dbReference type="SUPFAM" id="SSF53448">
    <property type="entry name" value="Nucleotide-diphospho-sugar transferases"/>
    <property type="match status" value="1"/>
</dbReference>
<evidence type="ECO:0000256" key="13">
    <source>
        <dbReference type="ARBA" id="ARBA00045097"/>
    </source>
</evidence>
<evidence type="ECO:0000256" key="9">
    <source>
        <dbReference type="ARBA" id="ARBA00022824"/>
    </source>
</evidence>
<keyword evidence="8 14" id="KW-0812">Transmembrane</keyword>
<comment type="catalytic activity">
    <reaction evidence="13">
        <text>a di-trans,poly-cis-dolichyl phosphate + UDP-alpha-D-glucose = a di-trans,poly-cis-dolichyl beta-D-glucosyl phosphate + UDP</text>
        <dbReference type="Rhea" id="RHEA:15401"/>
        <dbReference type="Rhea" id="RHEA-COMP:19498"/>
        <dbReference type="Rhea" id="RHEA-COMP:19502"/>
        <dbReference type="ChEBI" id="CHEBI:57525"/>
        <dbReference type="ChEBI" id="CHEBI:57683"/>
        <dbReference type="ChEBI" id="CHEBI:58223"/>
        <dbReference type="ChEBI" id="CHEBI:58885"/>
        <dbReference type="EC" id="2.4.1.117"/>
    </reaction>
    <physiologicalReaction direction="left-to-right" evidence="13">
        <dbReference type="Rhea" id="RHEA:15402"/>
    </physiologicalReaction>
</comment>
<sequence length="359" mass="40551">MPEIAGFCLVLGNFLIAISFFVLIYAILSSFVSDETLFDRTVLPSSDPHKLTYYIEPPPQQVSEARISNDNENEDVNINKIPYPSVFDEASLYASFIVPAYNEESRLPTMLDETIEYLQKRRRADPVNFTYEIIIVDDGSKDNTANVALEYARENSQPNMEIRLLRQPVNMGKGAAIQAGCLHARGKLILMVDADGATKIDEFGELENRLLSSIQTMNNKKCIVVGSRAHIEEASKAQRTVLRKFLGLGFHILVLISGVQGVHDTQCGFKLFSREAARWLFPNQHIQRWCFDPELLVIGRKKNATIIEVPVEWNEIEGSKMKITGMIKMAIDLMQIAIFHRTGLWSIKWKGSVPPDTDE</sequence>
<organism evidence="16 17">
    <name type="scientific">Tritrichomonas musculus</name>
    <dbReference type="NCBI Taxonomy" id="1915356"/>
    <lineage>
        <taxon>Eukaryota</taxon>
        <taxon>Metamonada</taxon>
        <taxon>Parabasalia</taxon>
        <taxon>Tritrichomonadida</taxon>
        <taxon>Tritrichomonadidae</taxon>
        <taxon>Tritrichomonas</taxon>
    </lineage>
</organism>
<reference evidence="16 17" key="1">
    <citation type="submission" date="2024-04" db="EMBL/GenBank/DDBJ databases">
        <title>Tritrichomonas musculus Genome.</title>
        <authorList>
            <person name="Alves-Ferreira E."/>
            <person name="Grigg M."/>
            <person name="Lorenzi H."/>
            <person name="Galac M."/>
        </authorList>
    </citation>
    <scope>NUCLEOTIDE SEQUENCE [LARGE SCALE GENOMIC DNA]</scope>
    <source>
        <strain evidence="16 17">EAF2021</strain>
    </source>
</reference>
<evidence type="ECO:0000256" key="3">
    <source>
        <dbReference type="ARBA" id="ARBA00004922"/>
    </source>
</evidence>
<evidence type="ECO:0000256" key="2">
    <source>
        <dbReference type="ARBA" id="ARBA00004389"/>
    </source>
</evidence>
<dbReference type="EC" id="2.4.1.117" evidence="5"/>
<dbReference type="InterPro" id="IPR029044">
    <property type="entry name" value="Nucleotide-diphossugar_trans"/>
</dbReference>
<evidence type="ECO:0000313" key="17">
    <source>
        <dbReference type="Proteomes" id="UP001470230"/>
    </source>
</evidence>
<gene>
    <name evidence="16" type="ORF">M9Y10_035316</name>
</gene>
<evidence type="ECO:0000256" key="11">
    <source>
        <dbReference type="ARBA" id="ARBA00022989"/>
    </source>
</evidence>
<name>A0ABR2KHI3_9EUKA</name>
<dbReference type="Gene3D" id="3.90.550.10">
    <property type="entry name" value="Spore Coat Polysaccharide Biosynthesis Protein SpsA, Chain A"/>
    <property type="match status" value="1"/>
</dbReference>